<dbReference type="RefSeq" id="WP_285956876.1">
    <property type="nucleotide sequence ID" value="NZ_CP127225.1"/>
</dbReference>
<evidence type="ECO:0000313" key="3">
    <source>
        <dbReference type="Proteomes" id="UP001228059"/>
    </source>
</evidence>
<name>A0AAJ6KL15_9XANT</name>
<feature type="transmembrane region" description="Helical" evidence="1">
    <location>
        <begin position="63"/>
        <end position="83"/>
    </location>
</feature>
<reference evidence="2 3" key="1">
    <citation type="submission" date="2023-05" db="EMBL/GenBank/DDBJ databases">
        <title>Complete Genome Resource of Xanthomonas oryzae pv. leersiae Strain YNJC Isolated From Plateau Japonica Rice in Southwest China.</title>
        <authorList>
            <person name="Aa X."/>
            <person name="Mei L."/>
            <person name="Liu P."/>
            <person name="Yang Y."/>
            <person name="Tang C."/>
            <person name="Zhang F."/>
            <person name="Dong C."/>
            <person name="Wang B."/>
            <person name="Chen X."/>
            <person name="Dai L."/>
        </authorList>
    </citation>
    <scope>NUCLEOTIDE SEQUENCE [LARGE SCALE GENOMIC DNA]</scope>
    <source>
        <strain evidence="2 3">YNJC</strain>
    </source>
</reference>
<dbReference type="AlphaFoldDB" id="A0AAJ6KL15"/>
<dbReference type="EMBL" id="CP127225">
    <property type="protein sequence ID" value="WIX06647.1"/>
    <property type="molecule type" value="Genomic_DNA"/>
</dbReference>
<dbReference type="Proteomes" id="UP001228059">
    <property type="component" value="Chromosome"/>
</dbReference>
<gene>
    <name evidence="2" type="ORF">QN060_22100</name>
</gene>
<organism evidence="2 3">
    <name type="scientific">Xanthomonas oryzae pv. leersiae</name>
    <dbReference type="NCBI Taxonomy" id="3112258"/>
    <lineage>
        <taxon>Bacteria</taxon>
        <taxon>Pseudomonadati</taxon>
        <taxon>Pseudomonadota</taxon>
        <taxon>Gammaproteobacteria</taxon>
        <taxon>Lysobacterales</taxon>
        <taxon>Lysobacteraceae</taxon>
        <taxon>Xanthomonas</taxon>
    </lineage>
</organism>
<accession>A0AAJ6KL15</accession>
<proteinExistence type="predicted"/>
<keyword evidence="1" id="KW-0812">Transmembrane</keyword>
<feature type="transmembrane region" description="Helical" evidence="1">
    <location>
        <begin position="7"/>
        <end position="24"/>
    </location>
</feature>
<keyword evidence="1" id="KW-0472">Membrane</keyword>
<keyword evidence="1" id="KW-1133">Transmembrane helix</keyword>
<evidence type="ECO:0000256" key="1">
    <source>
        <dbReference type="SAM" id="Phobius"/>
    </source>
</evidence>
<evidence type="ECO:0000313" key="2">
    <source>
        <dbReference type="EMBL" id="WIX06647.1"/>
    </source>
</evidence>
<sequence>MNKLFLYVKGYFVITSVLCFFYRANLFVEYAKTGASVANNIQNVVINNHGIVSYISKKQDERLGFLLGFSVVTFLTPILIDLIGKCFLKRQRKDEGL</sequence>
<protein>
    <submittedName>
        <fullName evidence="2">Uncharacterized protein</fullName>
    </submittedName>
</protein>